<feature type="region of interest" description="Disordered" evidence="1">
    <location>
        <begin position="55"/>
        <end position="97"/>
    </location>
</feature>
<dbReference type="AlphaFoldDB" id="A0AAV7TJ72"/>
<evidence type="ECO:0000256" key="1">
    <source>
        <dbReference type="SAM" id="MobiDB-lite"/>
    </source>
</evidence>
<organism evidence="2 3">
    <name type="scientific">Pleurodeles waltl</name>
    <name type="common">Iberian ribbed newt</name>
    <dbReference type="NCBI Taxonomy" id="8319"/>
    <lineage>
        <taxon>Eukaryota</taxon>
        <taxon>Metazoa</taxon>
        <taxon>Chordata</taxon>
        <taxon>Craniata</taxon>
        <taxon>Vertebrata</taxon>
        <taxon>Euteleostomi</taxon>
        <taxon>Amphibia</taxon>
        <taxon>Batrachia</taxon>
        <taxon>Caudata</taxon>
        <taxon>Salamandroidea</taxon>
        <taxon>Salamandridae</taxon>
        <taxon>Pleurodelinae</taxon>
        <taxon>Pleurodeles</taxon>
    </lineage>
</organism>
<proteinExistence type="predicted"/>
<dbReference type="Proteomes" id="UP001066276">
    <property type="component" value="Chromosome 3_2"/>
</dbReference>
<feature type="compositionally biased region" description="Basic and acidic residues" evidence="1">
    <location>
        <begin position="67"/>
        <end position="79"/>
    </location>
</feature>
<dbReference type="EMBL" id="JANPWB010000006">
    <property type="protein sequence ID" value="KAJ1176644.1"/>
    <property type="molecule type" value="Genomic_DNA"/>
</dbReference>
<protein>
    <submittedName>
        <fullName evidence="2">Uncharacterized protein</fullName>
    </submittedName>
</protein>
<reference evidence="2" key="1">
    <citation type="journal article" date="2022" name="bioRxiv">
        <title>Sequencing and chromosome-scale assembly of the giantPleurodeles waltlgenome.</title>
        <authorList>
            <person name="Brown T."/>
            <person name="Elewa A."/>
            <person name="Iarovenko S."/>
            <person name="Subramanian E."/>
            <person name="Araus A.J."/>
            <person name="Petzold A."/>
            <person name="Susuki M."/>
            <person name="Suzuki K.-i.T."/>
            <person name="Hayashi T."/>
            <person name="Toyoda A."/>
            <person name="Oliveira C."/>
            <person name="Osipova E."/>
            <person name="Leigh N.D."/>
            <person name="Simon A."/>
            <person name="Yun M.H."/>
        </authorList>
    </citation>
    <scope>NUCLEOTIDE SEQUENCE</scope>
    <source>
        <strain evidence="2">20211129_DDA</strain>
        <tissue evidence="2">Liver</tissue>
    </source>
</reference>
<gene>
    <name evidence="2" type="ORF">NDU88_001915</name>
</gene>
<evidence type="ECO:0000313" key="2">
    <source>
        <dbReference type="EMBL" id="KAJ1176644.1"/>
    </source>
</evidence>
<accession>A0AAV7TJ72</accession>
<evidence type="ECO:0000313" key="3">
    <source>
        <dbReference type="Proteomes" id="UP001066276"/>
    </source>
</evidence>
<keyword evidence="3" id="KW-1185">Reference proteome</keyword>
<sequence>MSVPESVKMARLRAKGMTIGRLYSVVGPEGAPAGAATQVKIIHITLRNAIQLEPRPGNMGKAGAFHSEWEVPDSKGPKEMEEEAEKVMGSGPVGSLE</sequence>
<name>A0AAV7TJ72_PLEWA</name>
<comment type="caution">
    <text evidence="2">The sequence shown here is derived from an EMBL/GenBank/DDBJ whole genome shotgun (WGS) entry which is preliminary data.</text>
</comment>